<sequence>MSTFFKNFVSELDRIALTTTDSRTGWQLSENSNFFFAADVAAHQLLLRAAPRRTPRQTPGHPAALREGHRPLRPEGAGLRGHAGQAAQADEGRQQRRQSPFSFVISILKLRPRLEENGRTKTNLFSEGLDAALNACVSVFSGRDE</sequence>
<dbReference type="EMBL" id="BPLR01018534">
    <property type="protein sequence ID" value="GIZ00381.1"/>
    <property type="molecule type" value="Genomic_DNA"/>
</dbReference>
<proteinExistence type="predicted"/>
<reference evidence="2 3" key="1">
    <citation type="submission" date="2021-06" db="EMBL/GenBank/DDBJ databases">
        <title>Caerostris extrusa draft genome.</title>
        <authorList>
            <person name="Kono N."/>
            <person name="Arakawa K."/>
        </authorList>
    </citation>
    <scope>NUCLEOTIDE SEQUENCE [LARGE SCALE GENOMIC DNA]</scope>
</reference>
<gene>
    <name evidence="2" type="ORF">CEXT_94551</name>
</gene>
<feature type="compositionally biased region" description="Basic and acidic residues" evidence="1">
    <location>
        <begin position="64"/>
        <end position="73"/>
    </location>
</feature>
<accession>A0AAV4Y323</accession>
<keyword evidence="3" id="KW-1185">Reference proteome</keyword>
<evidence type="ECO:0000313" key="3">
    <source>
        <dbReference type="Proteomes" id="UP001054945"/>
    </source>
</evidence>
<protein>
    <submittedName>
        <fullName evidence="2">Uncharacterized protein</fullName>
    </submittedName>
</protein>
<name>A0AAV4Y323_CAEEX</name>
<comment type="caution">
    <text evidence="2">The sequence shown here is derived from an EMBL/GenBank/DDBJ whole genome shotgun (WGS) entry which is preliminary data.</text>
</comment>
<dbReference type="AlphaFoldDB" id="A0AAV4Y323"/>
<evidence type="ECO:0000256" key="1">
    <source>
        <dbReference type="SAM" id="MobiDB-lite"/>
    </source>
</evidence>
<evidence type="ECO:0000313" key="2">
    <source>
        <dbReference type="EMBL" id="GIZ00381.1"/>
    </source>
</evidence>
<dbReference type="Proteomes" id="UP001054945">
    <property type="component" value="Unassembled WGS sequence"/>
</dbReference>
<organism evidence="2 3">
    <name type="scientific">Caerostris extrusa</name>
    <name type="common">Bark spider</name>
    <name type="synonym">Caerostris bankana</name>
    <dbReference type="NCBI Taxonomy" id="172846"/>
    <lineage>
        <taxon>Eukaryota</taxon>
        <taxon>Metazoa</taxon>
        <taxon>Ecdysozoa</taxon>
        <taxon>Arthropoda</taxon>
        <taxon>Chelicerata</taxon>
        <taxon>Arachnida</taxon>
        <taxon>Araneae</taxon>
        <taxon>Araneomorphae</taxon>
        <taxon>Entelegynae</taxon>
        <taxon>Araneoidea</taxon>
        <taxon>Araneidae</taxon>
        <taxon>Caerostris</taxon>
    </lineage>
</organism>
<feature type="region of interest" description="Disordered" evidence="1">
    <location>
        <begin position="50"/>
        <end position="98"/>
    </location>
</feature>